<sequence>MGEIKNKIHKLSCRLNEMLRYGIKSDEYDEVLRLS</sequence>
<gene>
    <name evidence="1" type="ORF">EDD71_10210</name>
</gene>
<dbReference type="AlphaFoldDB" id="A0A4R7KUS5"/>
<evidence type="ECO:0000313" key="1">
    <source>
        <dbReference type="EMBL" id="TDT63251.1"/>
    </source>
</evidence>
<accession>A0A4R7KUS5</accession>
<evidence type="ECO:0008006" key="3">
    <source>
        <dbReference type="Google" id="ProtNLM"/>
    </source>
</evidence>
<organism evidence="1 2">
    <name type="scientific">Fonticella tunisiensis</name>
    <dbReference type="NCBI Taxonomy" id="1096341"/>
    <lineage>
        <taxon>Bacteria</taxon>
        <taxon>Bacillati</taxon>
        <taxon>Bacillota</taxon>
        <taxon>Clostridia</taxon>
        <taxon>Eubacteriales</taxon>
        <taxon>Clostridiaceae</taxon>
        <taxon>Fonticella</taxon>
    </lineage>
</organism>
<evidence type="ECO:0000313" key="2">
    <source>
        <dbReference type="Proteomes" id="UP000295325"/>
    </source>
</evidence>
<comment type="caution">
    <text evidence="1">The sequence shown here is derived from an EMBL/GenBank/DDBJ whole genome shotgun (WGS) entry which is preliminary data.</text>
</comment>
<reference evidence="1 2" key="1">
    <citation type="submission" date="2019-03" db="EMBL/GenBank/DDBJ databases">
        <title>Genomic Encyclopedia of Type Strains, Phase IV (KMG-IV): sequencing the most valuable type-strain genomes for metagenomic binning, comparative biology and taxonomic classification.</title>
        <authorList>
            <person name="Goeker M."/>
        </authorList>
    </citation>
    <scope>NUCLEOTIDE SEQUENCE [LARGE SCALE GENOMIC DNA]</scope>
    <source>
        <strain evidence="1 2">DSM 24455</strain>
    </source>
</reference>
<dbReference type="EMBL" id="SOAZ01000002">
    <property type="protein sequence ID" value="TDT63251.1"/>
    <property type="molecule type" value="Genomic_DNA"/>
</dbReference>
<proteinExistence type="predicted"/>
<keyword evidence="2" id="KW-1185">Reference proteome</keyword>
<protein>
    <recommendedName>
        <fullName evidence="3">Spo0E like sporulation regulatory protein</fullName>
    </recommendedName>
</protein>
<name>A0A4R7KUS5_9CLOT</name>
<dbReference type="Proteomes" id="UP000295325">
    <property type="component" value="Unassembled WGS sequence"/>
</dbReference>